<evidence type="ECO:0000313" key="8">
    <source>
        <dbReference type="Proteomes" id="UP001156691"/>
    </source>
</evidence>
<keyword evidence="3" id="KW-0326">Glycosidase</keyword>
<dbReference type="InterPro" id="IPR013783">
    <property type="entry name" value="Ig-like_fold"/>
</dbReference>
<dbReference type="InterPro" id="IPR006104">
    <property type="entry name" value="Glyco_hydro_2_N"/>
</dbReference>
<dbReference type="EMBL" id="BSNS01000011">
    <property type="protein sequence ID" value="GLQ55197.1"/>
    <property type="molecule type" value="Genomic_DNA"/>
</dbReference>
<dbReference type="InterPro" id="IPR036156">
    <property type="entry name" value="Beta-gal/glucu_dom_sf"/>
</dbReference>
<dbReference type="InterPro" id="IPR017853">
    <property type="entry name" value="GH"/>
</dbReference>
<evidence type="ECO:0000313" key="7">
    <source>
        <dbReference type="EMBL" id="GLQ55197.1"/>
    </source>
</evidence>
<dbReference type="Gene3D" id="2.60.40.10">
    <property type="entry name" value="Immunoglobulins"/>
    <property type="match status" value="1"/>
</dbReference>
<evidence type="ECO:0008006" key="9">
    <source>
        <dbReference type="Google" id="ProtNLM"/>
    </source>
</evidence>
<dbReference type="PANTHER" id="PTHR42732:SF2">
    <property type="entry name" value="BETA-MANNOSIDASE"/>
    <property type="match status" value="1"/>
</dbReference>
<evidence type="ECO:0000259" key="6">
    <source>
        <dbReference type="Pfam" id="PF02837"/>
    </source>
</evidence>
<keyword evidence="8" id="KW-1185">Reference proteome</keyword>
<feature type="domain" description="Glycosyl hydrolases family 2 sugar binding" evidence="6">
    <location>
        <begin position="39"/>
        <end position="126"/>
    </location>
</feature>
<dbReference type="Gene3D" id="2.60.120.260">
    <property type="entry name" value="Galactose-binding domain-like"/>
    <property type="match status" value="1"/>
</dbReference>
<evidence type="ECO:0000259" key="4">
    <source>
        <dbReference type="Pfam" id="PF00703"/>
    </source>
</evidence>
<dbReference type="InterPro" id="IPR051913">
    <property type="entry name" value="GH2_Domain-Containing"/>
</dbReference>
<gene>
    <name evidence="7" type="ORF">GCM10010862_24560</name>
</gene>
<comment type="caution">
    <text evidence="7">The sequence shown here is derived from an EMBL/GenBank/DDBJ whole genome shotgun (WGS) entry which is preliminary data.</text>
</comment>
<dbReference type="Gene3D" id="3.20.20.80">
    <property type="entry name" value="Glycosidases"/>
    <property type="match status" value="1"/>
</dbReference>
<dbReference type="SUPFAM" id="SSF49785">
    <property type="entry name" value="Galactose-binding domain-like"/>
    <property type="match status" value="1"/>
</dbReference>
<keyword evidence="2" id="KW-0378">Hydrolase</keyword>
<proteinExistence type="inferred from homology"/>
<evidence type="ECO:0000256" key="2">
    <source>
        <dbReference type="ARBA" id="ARBA00022801"/>
    </source>
</evidence>
<organism evidence="7 8">
    <name type="scientific">Devosia nitrariae</name>
    <dbReference type="NCBI Taxonomy" id="2071872"/>
    <lineage>
        <taxon>Bacteria</taxon>
        <taxon>Pseudomonadati</taxon>
        <taxon>Pseudomonadota</taxon>
        <taxon>Alphaproteobacteria</taxon>
        <taxon>Hyphomicrobiales</taxon>
        <taxon>Devosiaceae</taxon>
        <taxon>Devosia</taxon>
    </lineage>
</organism>
<dbReference type="Proteomes" id="UP001156691">
    <property type="component" value="Unassembled WGS sequence"/>
</dbReference>
<dbReference type="InterPro" id="IPR008979">
    <property type="entry name" value="Galactose-bd-like_sf"/>
</dbReference>
<dbReference type="PANTHER" id="PTHR42732">
    <property type="entry name" value="BETA-GALACTOSIDASE"/>
    <property type="match status" value="1"/>
</dbReference>
<dbReference type="SUPFAM" id="SSF51445">
    <property type="entry name" value="(Trans)glycosidases"/>
    <property type="match status" value="1"/>
</dbReference>
<sequence>MQQSVQPAAAAKTFGPRQSLSLDGVWRFRHEDGPWREAHVPSPWQAEFSDLVDTFGRAVYQRRFTLPPGWNGRELALRFGAVSYFCEILFNGEVLGTHEGAFLPFEFVLPPTLISQENEIEVRVTVPSADRRAFPDFPFSEVPHGKISWYGRVGGIWQSVSLEARDPRRIADVRIEAGSDGVANITFGVTEPAIGLPARVTIVDATGDEATSSELTLARNNSIRLALEDAQLWSPDEPNLYTTVIELGPEGEATDVVRQTLGFRTIETRDGKVLLNGQPIYLRGALDQDYYPDGLCTPPSLEFLEDQARKAKELGLNLLRCHIKVPDPRYYDVADRFGLLVWTEIPNVASFTTRSAERMRETMAGIVKRDRNHPSIIAWTIINEDWGTRLLENAEHRSWLKDTYDWLKAEDRTRLVVDNSACFPNFHVKTDLNDYHYYRSVPERRQEWDEITAQFAAGADWTFSNLGDAERRGDEPLIVSEFGVWGLPDPGKLRREDGSEPDWFETGALWGDGVALPHGIEQRFAALDLARTFGTFESFIEQVQWYQFMNLRYEIETMRAHESIMGYVITELTDVHWEANGLMDIERNPRVFHDVFGQINADMVIVPRPARYAGYSGQTLPFSLKIATGGASIPAGATLRWSGDAEGWCPAPAAGPVQTVDLGSVEIALPTAAQSFMAHIDFVVEVGGRELARNSCDIAVYAMRRAEGLPTIACADETLAAFAEGLGYRVVPGGEADIVLCHAVDGTDVEAIKAGARYLILADGTVTTNHNLRTDMPDGEAPHRNIVLDGRKMRPALDQHLPGISLAERDGTIWRGDWIAGFSWLRREGPFAAIPGGPIFDLSFSDVVPHHLLTGFRPWEFGSNVHAGIVVGWVHKPAAIIGEKRVGRGGVVATTFRLVGEAPGADPVAAALFDALVAATRELPVDAG</sequence>
<dbReference type="Pfam" id="PF00703">
    <property type="entry name" value="Glyco_hydro_2"/>
    <property type="match status" value="1"/>
</dbReference>
<comment type="similarity">
    <text evidence="1">Belongs to the glycosyl hydrolase 2 family.</text>
</comment>
<evidence type="ECO:0000256" key="3">
    <source>
        <dbReference type="ARBA" id="ARBA00023295"/>
    </source>
</evidence>
<evidence type="ECO:0000256" key="1">
    <source>
        <dbReference type="ARBA" id="ARBA00007401"/>
    </source>
</evidence>
<feature type="domain" description="Glycoside hydrolase family 2 immunoglobulin-like beta-sandwich" evidence="4">
    <location>
        <begin position="170"/>
        <end position="264"/>
    </location>
</feature>
<dbReference type="InterPro" id="IPR006102">
    <property type="entry name" value="Ig-like_GH2"/>
</dbReference>
<protein>
    <recommendedName>
        <fullName evidence="9">Glycoside hydrolase family 2</fullName>
    </recommendedName>
</protein>
<evidence type="ECO:0000259" key="5">
    <source>
        <dbReference type="Pfam" id="PF02836"/>
    </source>
</evidence>
<accession>A0ABQ5W5E0</accession>
<dbReference type="InterPro" id="IPR006103">
    <property type="entry name" value="Glyco_hydro_2_cat"/>
</dbReference>
<dbReference type="RefSeq" id="WP_284340621.1">
    <property type="nucleotide sequence ID" value="NZ_BSNS01000011.1"/>
</dbReference>
<feature type="domain" description="Glycoside hydrolase family 2 catalytic" evidence="5">
    <location>
        <begin position="266"/>
        <end position="494"/>
    </location>
</feature>
<reference evidence="8" key="1">
    <citation type="journal article" date="2019" name="Int. J. Syst. Evol. Microbiol.">
        <title>The Global Catalogue of Microorganisms (GCM) 10K type strain sequencing project: providing services to taxonomists for standard genome sequencing and annotation.</title>
        <authorList>
            <consortium name="The Broad Institute Genomics Platform"/>
            <consortium name="The Broad Institute Genome Sequencing Center for Infectious Disease"/>
            <person name="Wu L."/>
            <person name="Ma J."/>
        </authorList>
    </citation>
    <scope>NUCLEOTIDE SEQUENCE [LARGE SCALE GENOMIC DNA]</scope>
    <source>
        <strain evidence="8">NBRC 112416</strain>
    </source>
</reference>
<name>A0ABQ5W5E0_9HYPH</name>
<dbReference type="SUPFAM" id="SSF49303">
    <property type="entry name" value="beta-Galactosidase/glucuronidase domain"/>
    <property type="match status" value="1"/>
</dbReference>
<dbReference type="Pfam" id="PF02836">
    <property type="entry name" value="Glyco_hydro_2_C"/>
    <property type="match status" value="1"/>
</dbReference>
<dbReference type="Pfam" id="PF02837">
    <property type="entry name" value="Glyco_hydro_2_N"/>
    <property type="match status" value="1"/>
</dbReference>